<name>A0A1G8ZR67_9EURY</name>
<keyword evidence="3" id="KW-0732">Signal</keyword>
<sequence length="506" mass="56385">MGRTLSRERTSHSSITVEGLVDHGRYLHRGFFETVTDADREAVERGTHEELLAGDGLYANLWGVQTGEIDDLPETFVDTVTHGTIDGDRSLLGQPKNRSVYYVLGGPKSMGREKPARGESTRRAFVAYGSTAIGSGLLAGCSDIVNQNESESTTETDDGSYTATLAPVGTVTLETPPTSVFTHFPWFPDMTTALGRGESVNYLWWDGTAAALEYFTAGMDGVEIAWRDEPGAYGFTKEQLYELDSDLHLVDPAWVTTQDNWTRADVDEIATNVGPWFGNYYSSNHATPPEEWADGYEYNTLWELFDGVASLYGERSRYEAFAAVHDDLLETIEDRLPPESERPTVAYLSLETDLSAIHVLPLNAPGYWNTHTRPLGAVDAFGEQEFDGPFIEVDSEALLESDPDVILALWTVTETVDFEQLVRNLRDDPVASELTAVQNDRVYVQGTRWQGPLMNLFQLEMTAKQLYPEQFGTWPGYEDGDVYPAFGPDERLFDHQRVADIITGEF</sequence>
<comment type="subcellular location">
    <subcellularLocation>
        <location evidence="1">Cell envelope</location>
    </subcellularLocation>
</comment>
<dbReference type="Proteomes" id="UP000198882">
    <property type="component" value="Unassembled WGS sequence"/>
</dbReference>
<gene>
    <name evidence="5" type="ORF">SAMN04515672_2424</name>
</gene>
<organism evidence="5 6">
    <name type="scientific">Natronorubrum texcoconense</name>
    <dbReference type="NCBI Taxonomy" id="1095776"/>
    <lineage>
        <taxon>Archaea</taxon>
        <taxon>Methanobacteriati</taxon>
        <taxon>Methanobacteriota</taxon>
        <taxon>Stenosarchaea group</taxon>
        <taxon>Halobacteria</taxon>
        <taxon>Halobacteriales</taxon>
        <taxon>Natrialbaceae</taxon>
        <taxon>Natronorubrum</taxon>
    </lineage>
</organism>
<proteinExistence type="predicted"/>
<dbReference type="PANTHER" id="PTHR30532">
    <property type="entry name" value="IRON III DICITRATE-BINDING PERIPLASMIC PROTEIN"/>
    <property type="match status" value="1"/>
</dbReference>
<keyword evidence="6" id="KW-1185">Reference proteome</keyword>
<dbReference type="Pfam" id="PF01497">
    <property type="entry name" value="Peripla_BP_2"/>
    <property type="match status" value="1"/>
</dbReference>
<evidence type="ECO:0000259" key="4">
    <source>
        <dbReference type="Pfam" id="PF01497"/>
    </source>
</evidence>
<evidence type="ECO:0000313" key="6">
    <source>
        <dbReference type="Proteomes" id="UP000198882"/>
    </source>
</evidence>
<dbReference type="Gene3D" id="3.40.50.1980">
    <property type="entry name" value="Nitrogenase molybdenum iron protein domain"/>
    <property type="match status" value="1"/>
</dbReference>
<feature type="domain" description="Fe/B12 periplasmic-binding" evidence="4">
    <location>
        <begin position="299"/>
        <end position="444"/>
    </location>
</feature>
<dbReference type="EMBL" id="FNFE01000003">
    <property type="protein sequence ID" value="SDK17523.1"/>
    <property type="molecule type" value="Genomic_DNA"/>
</dbReference>
<keyword evidence="2" id="KW-0813">Transport</keyword>
<evidence type="ECO:0000256" key="2">
    <source>
        <dbReference type="ARBA" id="ARBA00022448"/>
    </source>
</evidence>
<dbReference type="STRING" id="1095776.SAMN04515672_2424"/>
<dbReference type="SUPFAM" id="SSF53807">
    <property type="entry name" value="Helical backbone' metal receptor"/>
    <property type="match status" value="1"/>
</dbReference>
<reference evidence="6" key="1">
    <citation type="submission" date="2016-10" db="EMBL/GenBank/DDBJ databases">
        <authorList>
            <person name="Varghese N."/>
            <person name="Submissions S."/>
        </authorList>
    </citation>
    <scope>NUCLEOTIDE SEQUENCE [LARGE SCALE GENOMIC DNA]</scope>
    <source>
        <strain evidence="6">B4,CECT 8067,JCM 17497</strain>
    </source>
</reference>
<evidence type="ECO:0000256" key="1">
    <source>
        <dbReference type="ARBA" id="ARBA00004196"/>
    </source>
</evidence>
<dbReference type="InterPro" id="IPR002491">
    <property type="entry name" value="ABC_transptr_periplasmic_BD"/>
</dbReference>
<protein>
    <submittedName>
        <fullName evidence="5">ABC-type Fe3+-hydroxamate transport system, substrate-binding protein</fullName>
    </submittedName>
</protein>
<dbReference type="AlphaFoldDB" id="A0A1G8ZR67"/>
<evidence type="ECO:0000256" key="3">
    <source>
        <dbReference type="ARBA" id="ARBA00022729"/>
    </source>
</evidence>
<dbReference type="PANTHER" id="PTHR30532:SF1">
    <property type="entry name" value="IRON(3+)-HYDROXAMATE-BINDING PROTEIN FHUD"/>
    <property type="match status" value="1"/>
</dbReference>
<dbReference type="InterPro" id="IPR051313">
    <property type="entry name" value="Bact_iron-sidero_bind"/>
</dbReference>
<accession>A0A1G8ZR67</accession>
<evidence type="ECO:0000313" key="5">
    <source>
        <dbReference type="EMBL" id="SDK17523.1"/>
    </source>
</evidence>